<evidence type="ECO:0000256" key="6">
    <source>
        <dbReference type="ARBA" id="ARBA00022723"/>
    </source>
</evidence>
<evidence type="ECO:0000256" key="9">
    <source>
        <dbReference type="ARBA" id="ARBA00031306"/>
    </source>
</evidence>
<evidence type="ECO:0000256" key="8">
    <source>
        <dbReference type="ARBA" id="ARBA00022842"/>
    </source>
</evidence>
<dbReference type="Proteomes" id="UP001596050">
    <property type="component" value="Unassembled WGS sequence"/>
</dbReference>
<dbReference type="EC" id="2.7.1.180" evidence="2 11"/>
<dbReference type="RefSeq" id="WP_379785422.1">
    <property type="nucleotide sequence ID" value="NZ_JBHSMU010000015.1"/>
</dbReference>
<protein>
    <recommendedName>
        <fullName evidence="3 11">FAD:protein FMN transferase</fullName>
        <ecNumber evidence="2 11">2.7.1.180</ecNumber>
    </recommendedName>
    <alternativeName>
        <fullName evidence="9 11">Flavin transferase</fullName>
    </alternativeName>
</protein>
<evidence type="ECO:0000256" key="5">
    <source>
        <dbReference type="ARBA" id="ARBA00022679"/>
    </source>
</evidence>
<dbReference type="InterPro" id="IPR024932">
    <property type="entry name" value="ApbE"/>
</dbReference>
<keyword evidence="8 11" id="KW-0460">Magnesium</keyword>
<evidence type="ECO:0000256" key="11">
    <source>
        <dbReference type="PIRNR" id="PIRNR006268"/>
    </source>
</evidence>
<evidence type="ECO:0000256" key="10">
    <source>
        <dbReference type="ARBA" id="ARBA00048540"/>
    </source>
</evidence>
<keyword evidence="5 11" id="KW-0808">Transferase</keyword>
<comment type="catalytic activity">
    <reaction evidence="10 11">
        <text>L-threonyl-[protein] + FAD = FMN-L-threonyl-[protein] + AMP + H(+)</text>
        <dbReference type="Rhea" id="RHEA:36847"/>
        <dbReference type="Rhea" id="RHEA-COMP:11060"/>
        <dbReference type="Rhea" id="RHEA-COMP:11061"/>
        <dbReference type="ChEBI" id="CHEBI:15378"/>
        <dbReference type="ChEBI" id="CHEBI:30013"/>
        <dbReference type="ChEBI" id="CHEBI:57692"/>
        <dbReference type="ChEBI" id="CHEBI:74257"/>
        <dbReference type="ChEBI" id="CHEBI:456215"/>
        <dbReference type="EC" id="2.7.1.180"/>
    </reaction>
</comment>
<keyword evidence="4 11" id="KW-0285">Flavoprotein</keyword>
<dbReference type="PANTHER" id="PTHR30040">
    <property type="entry name" value="THIAMINE BIOSYNTHESIS LIPOPROTEIN APBE"/>
    <property type="match status" value="1"/>
</dbReference>
<organism evidence="12 13">
    <name type="scientific">Massilia niabensis</name>
    <dbReference type="NCBI Taxonomy" id="544910"/>
    <lineage>
        <taxon>Bacteria</taxon>
        <taxon>Pseudomonadati</taxon>
        <taxon>Pseudomonadota</taxon>
        <taxon>Betaproteobacteria</taxon>
        <taxon>Burkholderiales</taxon>
        <taxon>Oxalobacteraceae</taxon>
        <taxon>Telluria group</taxon>
        <taxon>Massilia</taxon>
    </lineage>
</organism>
<comment type="caution">
    <text evidence="12">The sequence shown here is derived from an EMBL/GenBank/DDBJ whole genome shotgun (WGS) entry which is preliminary data.</text>
</comment>
<reference evidence="13" key="1">
    <citation type="journal article" date="2019" name="Int. J. Syst. Evol. Microbiol.">
        <title>The Global Catalogue of Microorganisms (GCM) 10K type strain sequencing project: providing services to taxonomists for standard genome sequencing and annotation.</title>
        <authorList>
            <consortium name="The Broad Institute Genomics Platform"/>
            <consortium name="The Broad Institute Genome Sequencing Center for Infectious Disease"/>
            <person name="Wu L."/>
            <person name="Ma J."/>
        </authorList>
    </citation>
    <scope>NUCLEOTIDE SEQUENCE [LARGE SCALE GENOMIC DNA]</scope>
    <source>
        <strain evidence="13">KACC 12649</strain>
    </source>
</reference>
<keyword evidence="13" id="KW-1185">Reference proteome</keyword>
<dbReference type="PIRSF" id="PIRSF006268">
    <property type="entry name" value="ApbE"/>
    <property type="match status" value="1"/>
</dbReference>
<dbReference type="Gene3D" id="3.10.520.10">
    <property type="entry name" value="ApbE-like domains"/>
    <property type="match status" value="1"/>
</dbReference>
<evidence type="ECO:0000256" key="7">
    <source>
        <dbReference type="ARBA" id="ARBA00022827"/>
    </source>
</evidence>
<dbReference type="Pfam" id="PF02424">
    <property type="entry name" value="ApbE"/>
    <property type="match status" value="1"/>
</dbReference>
<dbReference type="SUPFAM" id="SSF143631">
    <property type="entry name" value="ApbE-like"/>
    <property type="match status" value="1"/>
</dbReference>
<keyword evidence="7 11" id="KW-0274">FAD</keyword>
<comment type="similarity">
    <text evidence="11">Belongs to the ApbE family.</text>
</comment>
<sequence length="337" mass="35990">MRNVLVPADIDPTPPPAGSVLLDAAGATMGTTWSARMMVPAGVRSNLGEQMQRELDGIVGEMSHWDPDSTLGRYNRAPAGSWHALPRRFMEVVDYAMAVATDTGGAYDPFAGSLVNLWGFGPTGRHDEAGFEPPSPGSVQALMAARARQHPRLDRKSGKLLQPGNLQLDLSSVAKGYAVDRLAWCLEQHGVRHYVVEIGGELRGAGMKPDGQPWWVELESVPGLAAVATVAALHGLAIATSGDYRRHFAYSGTLGDTQASHTIDPRTGYPIANDVASCTVLHPRCMAGDALSTAITVLGREAGLAFAEERKLAARLLLRRAGGLEEFTTSAYRALLQ</sequence>
<evidence type="ECO:0000256" key="1">
    <source>
        <dbReference type="ARBA" id="ARBA00001946"/>
    </source>
</evidence>
<evidence type="ECO:0000313" key="13">
    <source>
        <dbReference type="Proteomes" id="UP001596050"/>
    </source>
</evidence>
<dbReference type="EMBL" id="JBHSMU010000015">
    <property type="protein sequence ID" value="MFC5461972.1"/>
    <property type="molecule type" value="Genomic_DNA"/>
</dbReference>
<evidence type="ECO:0000256" key="2">
    <source>
        <dbReference type="ARBA" id="ARBA00011955"/>
    </source>
</evidence>
<keyword evidence="6 11" id="KW-0479">Metal-binding</keyword>
<dbReference type="GO" id="GO:0016740">
    <property type="term" value="F:transferase activity"/>
    <property type="evidence" value="ECO:0007669"/>
    <property type="project" value="UniProtKB-KW"/>
</dbReference>
<gene>
    <name evidence="12" type="ORF">ACFPN5_19335</name>
</gene>
<evidence type="ECO:0000256" key="4">
    <source>
        <dbReference type="ARBA" id="ARBA00022630"/>
    </source>
</evidence>
<evidence type="ECO:0000313" key="12">
    <source>
        <dbReference type="EMBL" id="MFC5461972.1"/>
    </source>
</evidence>
<name>A0ABW0LAP5_9BURK</name>
<comment type="cofactor">
    <cofactor evidence="1">
        <name>Mg(2+)</name>
        <dbReference type="ChEBI" id="CHEBI:18420"/>
    </cofactor>
</comment>
<dbReference type="PANTHER" id="PTHR30040:SF2">
    <property type="entry name" value="FAD:PROTEIN FMN TRANSFERASE"/>
    <property type="match status" value="1"/>
</dbReference>
<proteinExistence type="inferred from homology"/>
<evidence type="ECO:0000256" key="3">
    <source>
        <dbReference type="ARBA" id="ARBA00016337"/>
    </source>
</evidence>
<accession>A0ABW0LAP5</accession>
<dbReference type="InterPro" id="IPR003374">
    <property type="entry name" value="ApbE-like_sf"/>
</dbReference>